<organism evidence="10 11">
    <name type="scientific">Dillenia turbinata</name>
    <dbReference type="NCBI Taxonomy" id="194707"/>
    <lineage>
        <taxon>Eukaryota</taxon>
        <taxon>Viridiplantae</taxon>
        <taxon>Streptophyta</taxon>
        <taxon>Embryophyta</taxon>
        <taxon>Tracheophyta</taxon>
        <taxon>Spermatophyta</taxon>
        <taxon>Magnoliopsida</taxon>
        <taxon>eudicotyledons</taxon>
        <taxon>Gunneridae</taxon>
        <taxon>Pentapetalae</taxon>
        <taxon>Dilleniales</taxon>
        <taxon>Dilleniaceae</taxon>
        <taxon>Dillenia</taxon>
    </lineage>
</organism>
<comment type="subcellular location">
    <subcellularLocation>
        <location evidence="1">Endomembrane system</location>
        <topology evidence="1">Multi-pass membrane protein</topology>
    </subcellularLocation>
</comment>
<keyword evidence="6 9" id="KW-0472">Membrane</keyword>
<dbReference type="Pfam" id="PF03552">
    <property type="entry name" value="Cellulose_synt"/>
    <property type="match status" value="1"/>
</dbReference>
<accession>A0AAN8UMP1</accession>
<dbReference type="InterPro" id="IPR029044">
    <property type="entry name" value="Nucleotide-diphossugar_trans"/>
</dbReference>
<evidence type="ECO:0000256" key="8">
    <source>
        <dbReference type="PIRSR" id="PIRSR605150-2"/>
    </source>
</evidence>
<dbReference type="GO" id="GO:0016020">
    <property type="term" value="C:membrane"/>
    <property type="evidence" value="ECO:0007669"/>
    <property type="project" value="InterPro"/>
</dbReference>
<dbReference type="FunFam" id="3.90.550.10:FF:000194">
    <property type="entry name" value="Cellulose synthase-like protein G2 isoform A"/>
    <property type="match status" value="1"/>
</dbReference>
<keyword evidence="7" id="KW-0961">Cell wall biogenesis/degradation</keyword>
<dbReference type="PANTHER" id="PTHR13301">
    <property type="entry name" value="X-BOX TRANSCRIPTION FACTOR-RELATED"/>
    <property type="match status" value="1"/>
</dbReference>
<dbReference type="EMBL" id="JBAMMX010000026">
    <property type="protein sequence ID" value="KAK6914051.1"/>
    <property type="molecule type" value="Genomic_DNA"/>
</dbReference>
<dbReference type="Proteomes" id="UP001370490">
    <property type="component" value="Unassembled WGS sequence"/>
</dbReference>
<keyword evidence="4 9" id="KW-0812">Transmembrane</keyword>
<keyword evidence="5 9" id="KW-1133">Transmembrane helix</keyword>
<evidence type="ECO:0000256" key="6">
    <source>
        <dbReference type="ARBA" id="ARBA00023136"/>
    </source>
</evidence>
<evidence type="ECO:0000256" key="7">
    <source>
        <dbReference type="ARBA" id="ARBA00023316"/>
    </source>
</evidence>
<dbReference type="GO" id="GO:0071555">
    <property type="term" value="P:cell wall organization"/>
    <property type="evidence" value="ECO:0007669"/>
    <property type="project" value="UniProtKB-KW"/>
</dbReference>
<evidence type="ECO:0000313" key="11">
    <source>
        <dbReference type="Proteomes" id="UP001370490"/>
    </source>
</evidence>
<evidence type="ECO:0000256" key="3">
    <source>
        <dbReference type="ARBA" id="ARBA00022679"/>
    </source>
</evidence>
<reference evidence="10 11" key="1">
    <citation type="submission" date="2023-12" db="EMBL/GenBank/DDBJ databases">
        <title>A high-quality genome assembly for Dillenia turbinata (Dilleniales).</title>
        <authorList>
            <person name="Chanderbali A."/>
        </authorList>
    </citation>
    <scope>NUCLEOTIDE SEQUENCE [LARGE SCALE GENOMIC DNA]</scope>
    <source>
        <strain evidence="10">LSX21</strain>
        <tissue evidence="10">Leaf</tissue>
    </source>
</reference>
<evidence type="ECO:0000256" key="4">
    <source>
        <dbReference type="ARBA" id="ARBA00022692"/>
    </source>
</evidence>
<dbReference type="Gene3D" id="3.90.550.10">
    <property type="entry name" value="Spore Coat Polysaccharide Biosynthesis Protein SpsA, Chain A"/>
    <property type="match status" value="1"/>
</dbReference>
<dbReference type="AlphaFoldDB" id="A0AAN8UMP1"/>
<keyword evidence="3" id="KW-0808">Transferase</keyword>
<keyword evidence="11" id="KW-1185">Reference proteome</keyword>
<dbReference type="InterPro" id="IPR005150">
    <property type="entry name" value="Cellulose_synth"/>
</dbReference>
<dbReference type="GO" id="GO:0016760">
    <property type="term" value="F:cellulose synthase (UDP-forming) activity"/>
    <property type="evidence" value="ECO:0007669"/>
    <property type="project" value="InterPro"/>
</dbReference>
<evidence type="ECO:0000256" key="9">
    <source>
        <dbReference type="SAM" id="Phobius"/>
    </source>
</evidence>
<feature type="transmembrane region" description="Helical" evidence="9">
    <location>
        <begin position="21"/>
        <end position="38"/>
    </location>
</feature>
<feature type="transmembrane region" description="Helical" evidence="9">
    <location>
        <begin position="50"/>
        <end position="68"/>
    </location>
</feature>
<feature type="binding site" evidence="8">
    <location>
        <position position="137"/>
    </location>
    <ligand>
        <name>UDP-alpha-D-glucose</name>
        <dbReference type="ChEBI" id="CHEBI:58885"/>
    </ligand>
</feature>
<dbReference type="GO" id="GO:0030244">
    <property type="term" value="P:cellulose biosynthetic process"/>
    <property type="evidence" value="ECO:0007669"/>
    <property type="project" value="InterPro"/>
</dbReference>
<dbReference type="GO" id="GO:0012505">
    <property type="term" value="C:endomembrane system"/>
    <property type="evidence" value="ECO:0007669"/>
    <property type="project" value="UniProtKB-SubCell"/>
</dbReference>
<proteinExistence type="predicted"/>
<evidence type="ECO:0000256" key="2">
    <source>
        <dbReference type="ARBA" id="ARBA00022676"/>
    </source>
</evidence>
<name>A0AAN8UMP1_9MAGN</name>
<evidence type="ECO:0000256" key="1">
    <source>
        <dbReference type="ARBA" id="ARBA00004127"/>
    </source>
</evidence>
<feature type="binding site" evidence="8">
    <location>
        <position position="107"/>
    </location>
    <ligand>
        <name>UDP-alpha-D-glucose</name>
        <dbReference type="ChEBI" id="CHEBI:58885"/>
    </ligand>
</feature>
<evidence type="ECO:0000313" key="10">
    <source>
        <dbReference type="EMBL" id="KAK6914051.1"/>
    </source>
</evidence>
<comment type="caution">
    <text evidence="10">The sequence shown here is derived from an EMBL/GenBank/DDBJ whole genome shotgun (WGS) entry which is preliminary data.</text>
</comment>
<protein>
    <submittedName>
        <fullName evidence="10">Cellulose synthase</fullName>
    </submittedName>
</protein>
<keyword evidence="2" id="KW-0328">Glycosyltransferase</keyword>
<sequence length="237" mass="27045">MDSLPLHTCHIHKTFAIVNKLYALIHSVAIASVIYLRASSPFMNNKTTPNIPLLLVFASELVLSFMWLKGVSYRWRPVSRTTFPERLPENEKLPGIEVFICTADPKKEPTVEVMNTVISAMAMDYPPEKLHVYVSDDAGSCITLHGAREAWLFARSWLPFCRKYGIVKTRCLSAFFSALDDGCGDDEFMVERRNIKKKYEEFKERVLRTTHDGDEHTSNPTAKDHPTHIENVAIFII</sequence>
<evidence type="ECO:0000256" key="5">
    <source>
        <dbReference type="ARBA" id="ARBA00022989"/>
    </source>
</evidence>
<gene>
    <name evidence="10" type="ORF">RJ641_021372</name>
</gene>
<feature type="binding site" evidence="8">
    <location>
        <position position="108"/>
    </location>
    <ligand>
        <name>UDP-alpha-D-glucose</name>
        <dbReference type="ChEBI" id="CHEBI:58885"/>
    </ligand>
</feature>